<sequence>MDQKSDYEKLQADLRSGRIAPYDLIYRARVVRSQMILRDLRACFASIRVYLARRISRLRKLQSLRELNGYDDRLLRDIGVTRYDINAAIRSVQRDCDDIGHGEK</sequence>
<dbReference type="AlphaFoldDB" id="A0A1W6ZXY5"/>
<protein>
    <recommendedName>
        <fullName evidence="1">YjiS-like domain-containing protein</fullName>
    </recommendedName>
</protein>
<dbReference type="EMBL" id="CP021112">
    <property type="protein sequence ID" value="ARQ02173.1"/>
    <property type="molecule type" value="Genomic_DNA"/>
</dbReference>
<dbReference type="Pfam" id="PF06568">
    <property type="entry name" value="YjiS-like"/>
    <property type="match status" value="1"/>
</dbReference>
<evidence type="ECO:0000313" key="2">
    <source>
        <dbReference type="EMBL" id="ARQ02173.1"/>
    </source>
</evidence>
<dbReference type="InterPro" id="IPR009506">
    <property type="entry name" value="YjiS-like"/>
</dbReference>
<proteinExistence type="predicted"/>
<dbReference type="STRING" id="1235591.CAK95_26045"/>
<feature type="domain" description="YjiS-like" evidence="1">
    <location>
        <begin position="59"/>
        <end position="85"/>
    </location>
</feature>
<dbReference type="Proteomes" id="UP000194137">
    <property type="component" value="Chromosome"/>
</dbReference>
<reference evidence="2 3" key="1">
    <citation type="submission" date="2017-05" db="EMBL/GenBank/DDBJ databases">
        <title>Full genome sequence of Pseudorhodoplanes sinuspersici.</title>
        <authorList>
            <person name="Dastgheib S.M.M."/>
            <person name="Shavandi M."/>
            <person name="Tirandaz H."/>
        </authorList>
    </citation>
    <scope>NUCLEOTIDE SEQUENCE [LARGE SCALE GENOMIC DNA]</scope>
    <source>
        <strain evidence="2 3">RIPI110</strain>
    </source>
</reference>
<dbReference type="RefSeq" id="WP_086090604.1">
    <property type="nucleotide sequence ID" value="NZ_CP021112.1"/>
</dbReference>
<evidence type="ECO:0000259" key="1">
    <source>
        <dbReference type="Pfam" id="PF06568"/>
    </source>
</evidence>
<name>A0A1W6ZXY5_9HYPH</name>
<keyword evidence="3" id="KW-1185">Reference proteome</keyword>
<dbReference type="KEGG" id="psin:CAK95_26045"/>
<gene>
    <name evidence="2" type="ORF">CAK95_26045</name>
</gene>
<evidence type="ECO:0000313" key="3">
    <source>
        <dbReference type="Proteomes" id="UP000194137"/>
    </source>
</evidence>
<accession>A0A1W6ZXY5</accession>
<organism evidence="2 3">
    <name type="scientific">Pseudorhodoplanes sinuspersici</name>
    <dbReference type="NCBI Taxonomy" id="1235591"/>
    <lineage>
        <taxon>Bacteria</taxon>
        <taxon>Pseudomonadati</taxon>
        <taxon>Pseudomonadota</taxon>
        <taxon>Alphaproteobacteria</taxon>
        <taxon>Hyphomicrobiales</taxon>
        <taxon>Pseudorhodoplanes</taxon>
    </lineage>
</organism>